<dbReference type="EMBL" id="JAUESC010000001">
    <property type="protein sequence ID" value="KAK0608661.1"/>
    <property type="molecule type" value="Genomic_DNA"/>
</dbReference>
<sequence>MAKFTVRAENFCLISHSTNSKSLIFNNPISLNHPRFHLLPSKRCLSCRVWRSIKEKENVKETDKFDGVLTGLRVDELDQASSVSDSEGELDHMSGSDQVGSEWNWPPWKNIPERYKLIGTTSLAFVICNMDKVNLSVAIFQCHTNLGGVHRWLDWFNHLSFGVTR</sequence>
<accession>A0AA39TJJ7</accession>
<dbReference type="AlphaFoldDB" id="A0AA39TJJ7"/>
<name>A0AA39TJJ7_ACESA</name>
<organism evidence="1 2">
    <name type="scientific">Acer saccharum</name>
    <name type="common">Sugar maple</name>
    <dbReference type="NCBI Taxonomy" id="4024"/>
    <lineage>
        <taxon>Eukaryota</taxon>
        <taxon>Viridiplantae</taxon>
        <taxon>Streptophyta</taxon>
        <taxon>Embryophyta</taxon>
        <taxon>Tracheophyta</taxon>
        <taxon>Spermatophyta</taxon>
        <taxon>Magnoliopsida</taxon>
        <taxon>eudicotyledons</taxon>
        <taxon>Gunneridae</taxon>
        <taxon>Pentapetalae</taxon>
        <taxon>rosids</taxon>
        <taxon>malvids</taxon>
        <taxon>Sapindales</taxon>
        <taxon>Sapindaceae</taxon>
        <taxon>Hippocastanoideae</taxon>
        <taxon>Acereae</taxon>
        <taxon>Acer</taxon>
    </lineage>
</organism>
<gene>
    <name evidence="1" type="ORF">LWI29_033994</name>
</gene>
<dbReference type="Proteomes" id="UP001168877">
    <property type="component" value="Unassembled WGS sequence"/>
</dbReference>
<comment type="caution">
    <text evidence="1">The sequence shown here is derived from an EMBL/GenBank/DDBJ whole genome shotgun (WGS) entry which is preliminary data.</text>
</comment>
<evidence type="ECO:0000313" key="1">
    <source>
        <dbReference type="EMBL" id="KAK0608661.1"/>
    </source>
</evidence>
<protein>
    <submittedName>
        <fullName evidence="1">Uncharacterized protein</fullName>
    </submittedName>
</protein>
<reference evidence="1" key="2">
    <citation type="submission" date="2023-06" db="EMBL/GenBank/DDBJ databases">
        <authorList>
            <person name="Swenson N.G."/>
            <person name="Wegrzyn J.L."/>
            <person name="Mcevoy S.L."/>
        </authorList>
    </citation>
    <scope>NUCLEOTIDE SEQUENCE</scope>
    <source>
        <strain evidence="1">NS2018</strain>
        <tissue evidence="1">Leaf</tissue>
    </source>
</reference>
<keyword evidence="2" id="KW-1185">Reference proteome</keyword>
<evidence type="ECO:0000313" key="2">
    <source>
        <dbReference type="Proteomes" id="UP001168877"/>
    </source>
</evidence>
<proteinExistence type="predicted"/>
<reference evidence="1" key="1">
    <citation type="journal article" date="2022" name="Plant J.">
        <title>Strategies of tolerance reflected in two North American maple genomes.</title>
        <authorList>
            <person name="McEvoy S.L."/>
            <person name="Sezen U.U."/>
            <person name="Trouern-Trend A."/>
            <person name="McMahon S.M."/>
            <person name="Schaberg P.G."/>
            <person name="Yang J."/>
            <person name="Wegrzyn J.L."/>
            <person name="Swenson N.G."/>
        </authorList>
    </citation>
    <scope>NUCLEOTIDE SEQUENCE</scope>
    <source>
        <strain evidence="1">NS2018</strain>
    </source>
</reference>